<dbReference type="AlphaFoldDB" id="A0A0D1X126"/>
<organism evidence="9 10">
    <name type="scientific">Exophiala sideris</name>
    <dbReference type="NCBI Taxonomy" id="1016849"/>
    <lineage>
        <taxon>Eukaryota</taxon>
        <taxon>Fungi</taxon>
        <taxon>Dikarya</taxon>
        <taxon>Ascomycota</taxon>
        <taxon>Pezizomycotina</taxon>
        <taxon>Eurotiomycetes</taxon>
        <taxon>Chaetothyriomycetidae</taxon>
        <taxon>Chaetothyriales</taxon>
        <taxon>Herpotrichiellaceae</taxon>
        <taxon>Exophiala</taxon>
    </lineage>
</organism>
<evidence type="ECO:0000259" key="8">
    <source>
        <dbReference type="Pfam" id="PF01694"/>
    </source>
</evidence>
<evidence type="ECO:0000256" key="4">
    <source>
        <dbReference type="ARBA" id="ARBA00022801"/>
    </source>
</evidence>
<keyword evidence="3 7" id="KW-0812">Transmembrane</keyword>
<dbReference type="InterPro" id="IPR022764">
    <property type="entry name" value="Peptidase_S54_rhomboid_dom"/>
</dbReference>
<dbReference type="PANTHER" id="PTHR43731:SF14">
    <property type="entry name" value="PRESENILIN-ASSOCIATED RHOMBOID-LIKE PROTEIN, MITOCHONDRIAL"/>
    <property type="match status" value="1"/>
</dbReference>
<dbReference type="OrthoDB" id="418595at2759"/>
<comment type="subcellular location">
    <subcellularLocation>
        <location evidence="1">Membrane</location>
        <topology evidence="1">Multi-pass membrane protein</topology>
    </subcellularLocation>
</comment>
<dbReference type="Proteomes" id="UP000053599">
    <property type="component" value="Unassembled WGS sequence"/>
</dbReference>
<dbReference type="GO" id="GO:0016020">
    <property type="term" value="C:membrane"/>
    <property type="evidence" value="ECO:0007669"/>
    <property type="project" value="UniProtKB-SubCell"/>
</dbReference>
<dbReference type="Gene3D" id="1.20.1540.10">
    <property type="entry name" value="Rhomboid-like"/>
    <property type="match status" value="1"/>
</dbReference>
<accession>A0A0D1X126</accession>
<evidence type="ECO:0000256" key="2">
    <source>
        <dbReference type="ARBA" id="ARBA00009045"/>
    </source>
</evidence>
<dbReference type="HOGENOM" id="CLU_055068_7_3_1"/>
<feature type="domain" description="Peptidase S54 rhomboid" evidence="8">
    <location>
        <begin position="152"/>
        <end position="301"/>
    </location>
</feature>
<sequence>MSPRSFTQVQFITRRHLSSHQGKPSLFRVPRRPTVMSNSDFAETERLFLESSQALNRLNQHLTRSLTRISTRSYSTNLPGMPELRSRHVWSLGIMFGCMGACGIVFGAWSWARNNFTVPGVSAQNQTPQKRMGMLNWLMTNFTSKTEDVRKHRWWTMLTAAFSHIEPGHLIGNLIAFNTFTHYLLHTGITPVHYAGAIVSTAMVGNLAWLLQQARKEKVDGQPARALGLSGAVMGLGAAASFAAPRAWVSLFGIVPMPLWALMGVYIAWDTYMVKSPTSGIGHAAHLGGAVAGAVYYGLVLRGRLPLQGF</sequence>
<feature type="transmembrane region" description="Helical" evidence="7">
    <location>
        <begin position="89"/>
        <end position="112"/>
    </location>
</feature>
<keyword evidence="5 7" id="KW-1133">Transmembrane helix</keyword>
<keyword evidence="4" id="KW-0378">Hydrolase</keyword>
<keyword evidence="6 7" id="KW-0472">Membrane</keyword>
<dbReference type="InterPro" id="IPR035952">
    <property type="entry name" value="Rhomboid-like_sf"/>
</dbReference>
<feature type="transmembrane region" description="Helical" evidence="7">
    <location>
        <begin position="281"/>
        <end position="300"/>
    </location>
</feature>
<evidence type="ECO:0000313" key="9">
    <source>
        <dbReference type="EMBL" id="KIV81171.1"/>
    </source>
</evidence>
<dbReference type="EMBL" id="KN846953">
    <property type="protein sequence ID" value="KIV81171.1"/>
    <property type="molecule type" value="Genomic_DNA"/>
</dbReference>
<proteinExistence type="inferred from homology"/>
<comment type="similarity">
    <text evidence="2">Belongs to the peptidase S54 family.</text>
</comment>
<dbReference type="PANTHER" id="PTHR43731">
    <property type="entry name" value="RHOMBOID PROTEASE"/>
    <property type="match status" value="1"/>
</dbReference>
<dbReference type="InterPro" id="IPR050925">
    <property type="entry name" value="Rhomboid_protease_S54"/>
</dbReference>
<feature type="transmembrane region" description="Helical" evidence="7">
    <location>
        <begin position="192"/>
        <end position="211"/>
    </location>
</feature>
<gene>
    <name evidence="9" type="ORF">PV11_08608</name>
</gene>
<evidence type="ECO:0000256" key="7">
    <source>
        <dbReference type="SAM" id="Phobius"/>
    </source>
</evidence>
<evidence type="ECO:0000256" key="6">
    <source>
        <dbReference type="ARBA" id="ARBA00023136"/>
    </source>
</evidence>
<dbReference type="Pfam" id="PF01694">
    <property type="entry name" value="Rhomboid"/>
    <property type="match status" value="1"/>
</dbReference>
<reference evidence="9 10" key="1">
    <citation type="submission" date="2015-01" db="EMBL/GenBank/DDBJ databases">
        <title>The Genome Sequence of Exophiala sideris CBS121828.</title>
        <authorList>
            <consortium name="The Broad Institute Genomics Platform"/>
            <person name="Cuomo C."/>
            <person name="de Hoog S."/>
            <person name="Gorbushina A."/>
            <person name="Stielow B."/>
            <person name="Teixiera M."/>
            <person name="Abouelleil A."/>
            <person name="Chapman S.B."/>
            <person name="Priest M."/>
            <person name="Young S.K."/>
            <person name="Wortman J."/>
            <person name="Nusbaum C."/>
            <person name="Birren B."/>
        </authorList>
    </citation>
    <scope>NUCLEOTIDE SEQUENCE [LARGE SCALE GENOMIC DNA]</scope>
    <source>
        <strain evidence="9 10">CBS 121828</strain>
    </source>
</reference>
<name>A0A0D1X126_9EURO</name>
<dbReference type="SUPFAM" id="SSF144091">
    <property type="entry name" value="Rhomboid-like"/>
    <property type="match status" value="1"/>
</dbReference>
<dbReference type="GO" id="GO:0004252">
    <property type="term" value="F:serine-type endopeptidase activity"/>
    <property type="evidence" value="ECO:0007669"/>
    <property type="project" value="InterPro"/>
</dbReference>
<evidence type="ECO:0000313" key="10">
    <source>
        <dbReference type="Proteomes" id="UP000053599"/>
    </source>
</evidence>
<protein>
    <recommendedName>
        <fullName evidence="8">Peptidase S54 rhomboid domain-containing protein</fullName>
    </recommendedName>
</protein>
<feature type="transmembrane region" description="Helical" evidence="7">
    <location>
        <begin position="248"/>
        <end position="269"/>
    </location>
</feature>
<evidence type="ECO:0000256" key="5">
    <source>
        <dbReference type="ARBA" id="ARBA00022989"/>
    </source>
</evidence>
<evidence type="ECO:0000256" key="1">
    <source>
        <dbReference type="ARBA" id="ARBA00004141"/>
    </source>
</evidence>
<evidence type="ECO:0000256" key="3">
    <source>
        <dbReference type="ARBA" id="ARBA00022692"/>
    </source>
</evidence>